<accession>D2A0T9</accession>
<keyword evidence="8" id="KW-0130">Cell adhesion</keyword>
<evidence type="ECO:0000256" key="9">
    <source>
        <dbReference type="ARBA" id="ARBA00023157"/>
    </source>
</evidence>
<dbReference type="Proteomes" id="UP000007266">
    <property type="component" value="Linkage group 4"/>
</dbReference>
<dbReference type="PANTHER" id="PTHR11311:SF16">
    <property type="entry name" value="SPONDIN-1"/>
    <property type="match status" value="1"/>
</dbReference>
<dbReference type="InterPro" id="IPR038678">
    <property type="entry name" value="Spondin_N_sf"/>
</dbReference>
<dbReference type="InParanoid" id="D2A0T9"/>
<dbReference type="eggNOG" id="KOG3539">
    <property type="taxonomic scope" value="Eukaryota"/>
</dbReference>
<dbReference type="GO" id="GO:0031012">
    <property type="term" value="C:extracellular matrix"/>
    <property type="evidence" value="ECO:0000318"/>
    <property type="project" value="GO_Central"/>
</dbReference>
<dbReference type="STRING" id="7070.D2A0T9"/>
<dbReference type="OrthoDB" id="347314at2759"/>
<dbReference type="PROSITE" id="PS51020">
    <property type="entry name" value="SPONDIN"/>
    <property type="match status" value="1"/>
</dbReference>
<dbReference type="FunFam" id="2.60.40.2130:FF:000002">
    <property type="entry name" value="Putative Spondin-1"/>
    <property type="match status" value="1"/>
</dbReference>
<feature type="chain" id="PRO_5003026995" description="Spondin-1" evidence="12">
    <location>
        <begin position="21"/>
        <end position="682"/>
    </location>
</feature>
<proteinExistence type="predicted"/>
<sequence>MKHLGFIIGLVFLQMTFSHSYNCDRTPQKAEDPKDNIDKYVLEISGNPETYSPETTYTIALKSSPSNPITNHFTEFMIVVEPENPSKIPENVGTGDLTPVDPTVSKFTPRCPNAVIQKNNLAKSHVEILWKAPPATTEGNNCISIKAMVFESSDSWFIDTGGLVKTLCQEEENEDVQPPFSEECCACHEAKYEIAFQGMWTRNTHPKDYPSNMWTTKLGDVIGASHKFGKAFWNYSEVASDGLKLLAEEGDTSLLENELKEMVKTDDIRTIIKARELPYPNITGTSYTVFRVDKDNHLISLVSKITPSPDWIVGVANLELCLQNCSWVQSRNLNLYPWDVGTDDGTTYQSPDSPSASRQIVRQIIASDENYPFYRDDGEPIKPIAKLHITRQKLYDKVCEEEDDKCKLSEWSDWTKCDCDTDKYKTRTKQFENPENEEYCSQNGKHPLEETIECTPEECELARKCAQATWSDWGPCSVTCGTGTHKRNGTLPEEDENKETTNEESEEIPCVEEEPCYMPLCDDEETTLTSESLVSDAPVDCKVSKWSEWSSCDAREPCTGGNQFRERRILVHPQNGGKPCPKRLKKVKYCEAPCAGNVDSKETLPSWGPARRGRRVDCVMGPWSVWSPCSSNCGDSAVQQRTRAILVYPSRDGKKCEPRLEVRKCSLPYACRSREYLQLSKH</sequence>
<dbReference type="FunFam" id="2.20.100.10:FF:000105">
    <property type="entry name" value="Circumsporozoite-and TRAP-related protein"/>
    <property type="match status" value="1"/>
</dbReference>
<evidence type="ECO:0000256" key="8">
    <source>
        <dbReference type="ARBA" id="ARBA00022889"/>
    </source>
</evidence>
<gene>
    <name evidence="15" type="primary">AUGUSTUS-3.0.2_07204</name>
    <name evidence="15" type="ORF">TcasGA2_TC007204</name>
</gene>
<evidence type="ECO:0000256" key="2">
    <source>
        <dbReference type="ARBA" id="ARBA00019594"/>
    </source>
</evidence>
<keyword evidence="6 12" id="KW-0732">Signal</keyword>
<dbReference type="PANTHER" id="PTHR11311">
    <property type="entry name" value="SPONDIN"/>
    <property type="match status" value="1"/>
</dbReference>
<feature type="signal peptide" evidence="12">
    <location>
        <begin position="1"/>
        <end position="20"/>
    </location>
</feature>
<dbReference type="InterPro" id="IPR000884">
    <property type="entry name" value="TSP1_rpt"/>
</dbReference>
<dbReference type="Gene3D" id="2.60.40.2130">
    <property type="entry name" value="F-spondin domain"/>
    <property type="match status" value="1"/>
</dbReference>
<evidence type="ECO:0000256" key="5">
    <source>
        <dbReference type="ARBA" id="ARBA00022723"/>
    </source>
</evidence>
<dbReference type="Pfam" id="PF19028">
    <property type="entry name" value="TSP1_spondin"/>
    <property type="match status" value="2"/>
</dbReference>
<keyword evidence="7" id="KW-0677">Repeat</keyword>
<dbReference type="InterPro" id="IPR044004">
    <property type="entry name" value="TSP1_spondin_dom"/>
</dbReference>
<evidence type="ECO:0000256" key="11">
    <source>
        <dbReference type="ARBA" id="ARBA00030964"/>
    </source>
</evidence>
<evidence type="ECO:0000313" key="16">
    <source>
        <dbReference type="Proteomes" id="UP000007266"/>
    </source>
</evidence>
<dbReference type="EMBL" id="KQ971338">
    <property type="protein sequence ID" value="EFA01634.1"/>
    <property type="molecule type" value="Genomic_DNA"/>
</dbReference>
<evidence type="ECO:0000256" key="7">
    <source>
        <dbReference type="ARBA" id="ARBA00022737"/>
    </source>
</evidence>
<dbReference type="Gene3D" id="2.60.40.4060">
    <property type="entry name" value="Reeler domain"/>
    <property type="match status" value="1"/>
</dbReference>
<dbReference type="InterPro" id="IPR009465">
    <property type="entry name" value="Spondin_N"/>
</dbReference>
<dbReference type="NCBIfam" id="NF038123">
    <property type="entry name" value="NF038123_dom"/>
    <property type="match status" value="1"/>
</dbReference>
<dbReference type="PROSITE" id="PS51019">
    <property type="entry name" value="REELIN"/>
    <property type="match status" value="1"/>
</dbReference>
<evidence type="ECO:0000259" key="14">
    <source>
        <dbReference type="PROSITE" id="PS51020"/>
    </source>
</evidence>
<dbReference type="GO" id="GO:0046872">
    <property type="term" value="F:metal ion binding"/>
    <property type="evidence" value="ECO:0007669"/>
    <property type="project" value="UniProtKB-KW"/>
</dbReference>
<dbReference type="PROSITE" id="PS50092">
    <property type="entry name" value="TSP1"/>
    <property type="match status" value="4"/>
</dbReference>
<reference evidence="15 16" key="1">
    <citation type="journal article" date="2008" name="Nature">
        <title>The genome of the model beetle and pest Tribolium castaneum.</title>
        <authorList>
            <consortium name="Tribolium Genome Sequencing Consortium"/>
            <person name="Richards S."/>
            <person name="Gibbs R.A."/>
            <person name="Weinstock G.M."/>
            <person name="Brown S.J."/>
            <person name="Denell R."/>
            <person name="Beeman R.W."/>
            <person name="Gibbs R."/>
            <person name="Beeman R.W."/>
            <person name="Brown S.J."/>
            <person name="Bucher G."/>
            <person name="Friedrich M."/>
            <person name="Grimmelikhuijzen C.J."/>
            <person name="Klingler M."/>
            <person name="Lorenzen M."/>
            <person name="Richards S."/>
            <person name="Roth S."/>
            <person name="Schroder R."/>
            <person name="Tautz D."/>
            <person name="Zdobnov E.M."/>
            <person name="Muzny D."/>
            <person name="Gibbs R.A."/>
            <person name="Weinstock G.M."/>
            <person name="Attaway T."/>
            <person name="Bell S."/>
            <person name="Buhay C.J."/>
            <person name="Chandrabose M.N."/>
            <person name="Chavez D."/>
            <person name="Clerk-Blankenburg K.P."/>
            <person name="Cree A."/>
            <person name="Dao M."/>
            <person name="Davis C."/>
            <person name="Chacko J."/>
            <person name="Dinh H."/>
            <person name="Dugan-Rocha S."/>
            <person name="Fowler G."/>
            <person name="Garner T.T."/>
            <person name="Garnes J."/>
            <person name="Gnirke A."/>
            <person name="Hawes A."/>
            <person name="Hernandez J."/>
            <person name="Hines S."/>
            <person name="Holder M."/>
            <person name="Hume J."/>
            <person name="Jhangiani S.N."/>
            <person name="Joshi V."/>
            <person name="Khan Z.M."/>
            <person name="Jackson L."/>
            <person name="Kovar C."/>
            <person name="Kowis A."/>
            <person name="Lee S."/>
            <person name="Lewis L.R."/>
            <person name="Margolis J."/>
            <person name="Morgan M."/>
            <person name="Nazareth L.V."/>
            <person name="Nguyen N."/>
            <person name="Okwuonu G."/>
            <person name="Parker D."/>
            <person name="Richards S."/>
            <person name="Ruiz S.J."/>
            <person name="Santibanez J."/>
            <person name="Savard J."/>
            <person name="Scherer S.E."/>
            <person name="Schneider B."/>
            <person name="Sodergren E."/>
            <person name="Tautz D."/>
            <person name="Vattahil S."/>
            <person name="Villasana D."/>
            <person name="White C.S."/>
            <person name="Wright R."/>
            <person name="Park Y."/>
            <person name="Beeman R.W."/>
            <person name="Lord J."/>
            <person name="Oppert B."/>
            <person name="Lorenzen M."/>
            <person name="Brown S."/>
            <person name="Wang L."/>
            <person name="Savard J."/>
            <person name="Tautz D."/>
            <person name="Richards S."/>
            <person name="Weinstock G."/>
            <person name="Gibbs R.A."/>
            <person name="Liu Y."/>
            <person name="Worley K."/>
            <person name="Weinstock G."/>
            <person name="Elsik C.G."/>
            <person name="Reese J.T."/>
            <person name="Elhaik E."/>
            <person name="Landan G."/>
            <person name="Graur D."/>
            <person name="Arensburger P."/>
            <person name="Atkinson P."/>
            <person name="Beeman R.W."/>
            <person name="Beidler J."/>
            <person name="Brown S.J."/>
            <person name="Demuth J.P."/>
            <person name="Drury D.W."/>
            <person name="Du Y.Z."/>
            <person name="Fujiwara H."/>
            <person name="Lorenzen M."/>
            <person name="Maselli V."/>
            <person name="Osanai M."/>
            <person name="Park Y."/>
            <person name="Robertson H.M."/>
            <person name="Tu Z."/>
            <person name="Wang J.J."/>
            <person name="Wang S."/>
            <person name="Richards S."/>
            <person name="Song H."/>
            <person name="Zhang L."/>
            <person name="Sodergren E."/>
            <person name="Werner D."/>
            <person name="Stanke M."/>
            <person name="Morgenstern B."/>
            <person name="Solovyev V."/>
            <person name="Kosarev P."/>
            <person name="Brown G."/>
            <person name="Chen H.C."/>
            <person name="Ermolaeva O."/>
            <person name="Hlavina W."/>
            <person name="Kapustin Y."/>
            <person name="Kiryutin B."/>
            <person name="Kitts P."/>
            <person name="Maglott D."/>
            <person name="Pruitt K."/>
            <person name="Sapojnikov V."/>
            <person name="Souvorov A."/>
            <person name="Mackey A.J."/>
            <person name="Waterhouse R.M."/>
            <person name="Wyder S."/>
            <person name="Zdobnov E.M."/>
            <person name="Zdobnov E.M."/>
            <person name="Wyder S."/>
            <person name="Kriventseva E.V."/>
            <person name="Kadowaki T."/>
            <person name="Bork P."/>
            <person name="Aranda M."/>
            <person name="Bao R."/>
            <person name="Beermann A."/>
            <person name="Berns N."/>
            <person name="Bolognesi R."/>
            <person name="Bonneton F."/>
            <person name="Bopp D."/>
            <person name="Brown S.J."/>
            <person name="Bucher G."/>
            <person name="Butts T."/>
            <person name="Chaumot A."/>
            <person name="Denell R.E."/>
            <person name="Ferrier D.E."/>
            <person name="Friedrich M."/>
            <person name="Gordon C.M."/>
            <person name="Jindra M."/>
            <person name="Klingler M."/>
            <person name="Lan Q."/>
            <person name="Lattorff H.M."/>
            <person name="Laudet V."/>
            <person name="von Levetsow C."/>
            <person name="Liu Z."/>
            <person name="Lutz R."/>
            <person name="Lynch J.A."/>
            <person name="da Fonseca R.N."/>
            <person name="Posnien N."/>
            <person name="Reuter R."/>
            <person name="Roth S."/>
            <person name="Savard J."/>
            <person name="Schinko J.B."/>
            <person name="Schmitt C."/>
            <person name="Schoppmeier M."/>
            <person name="Schroder R."/>
            <person name="Shippy T.D."/>
            <person name="Simonnet F."/>
            <person name="Marques-Souza H."/>
            <person name="Tautz D."/>
            <person name="Tomoyasu Y."/>
            <person name="Trauner J."/>
            <person name="Van der Zee M."/>
            <person name="Vervoort M."/>
            <person name="Wittkopp N."/>
            <person name="Wimmer E.A."/>
            <person name="Yang X."/>
            <person name="Jones A.K."/>
            <person name="Sattelle D.B."/>
            <person name="Ebert P.R."/>
            <person name="Nelson D."/>
            <person name="Scott J.G."/>
            <person name="Beeman R.W."/>
            <person name="Muthukrishnan S."/>
            <person name="Kramer K.J."/>
            <person name="Arakane Y."/>
            <person name="Beeman R.W."/>
            <person name="Zhu Q."/>
            <person name="Hogenkamp D."/>
            <person name="Dixit R."/>
            <person name="Oppert B."/>
            <person name="Jiang H."/>
            <person name="Zou Z."/>
            <person name="Marshall J."/>
            <person name="Elpidina E."/>
            <person name="Vinokurov K."/>
            <person name="Oppert C."/>
            <person name="Zou Z."/>
            <person name="Evans J."/>
            <person name="Lu Z."/>
            <person name="Zhao P."/>
            <person name="Sumathipala N."/>
            <person name="Altincicek B."/>
            <person name="Vilcinskas A."/>
            <person name="Williams M."/>
            <person name="Hultmark D."/>
            <person name="Hetru C."/>
            <person name="Jiang H."/>
            <person name="Grimmelikhuijzen C.J."/>
            <person name="Hauser F."/>
            <person name="Cazzamali G."/>
            <person name="Williamson M."/>
            <person name="Park Y."/>
            <person name="Li B."/>
            <person name="Tanaka Y."/>
            <person name="Predel R."/>
            <person name="Neupert S."/>
            <person name="Schachtner J."/>
            <person name="Verleyen P."/>
            <person name="Raible F."/>
            <person name="Bork P."/>
            <person name="Friedrich M."/>
            <person name="Walden K.K."/>
            <person name="Robertson H.M."/>
            <person name="Angeli S."/>
            <person name="Foret S."/>
            <person name="Bucher G."/>
            <person name="Schuetz S."/>
            <person name="Maleszka R."/>
            <person name="Wimmer E.A."/>
            <person name="Beeman R.W."/>
            <person name="Lorenzen M."/>
            <person name="Tomoyasu Y."/>
            <person name="Miller S.C."/>
            <person name="Grossmann D."/>
            <person name="Bucher G."/>
        </authorList>
    </citation>
    <scope>NUCLEOTIDE SEQUENCE [LARGE SCALE GENOMIC DNA]</scope>
    <source>
        <strain evidence="15 16">Georgia GA2</strain>
    </source>
</reference>
<keyword evidence="16" id="KW-1185">Reference proteome</keyword>
<dbReference type="Pfam" id="PF00090">
    <property type="entry name" value="TSP_1"/>
    <property type="match status" value="1"/>
</dbReference>
<dbReference type="PhylomeDB" id="D2A0T9"/>
<dbReference type="Gene3D" id="2.20.100.10">
    <property type="entry name" value="Thrombospondin type-1 (TSP1) repeat"/>
    <property type="match status" value="3"/>
</dbReference>
<dbReference type="InterPro" id="IPR036383">
    <property type="entry name" value="TSP1_rpt_sf"/>
</dbReference>
<dbReference type="HOGENOM" id="CLU_014540_0_0_1"/>
<dbReference type="KEGG" id="tca:660291"/>
<dbReference type="Pfam" id="PF06468">
    <property type="entry name" value="Spond_N"/>
    <property type="match status" value="1"/>
</dbReference>
<dbReference type="InterPro" id="IPR042307">
    <property type="entry name" value="Reeler_sf"/>
</dbReference>
<evidence type="ECO:0000256" key="10">
    <source>
        <dbReference type="ARBA" id="ARBA00023180"/>
    </source>
</evidence>
<feature type="domain" description="Spondin" evidence="14">
    <location>
        <begin position="180"/>
        <end position="372"/>
    </location>
</feature>
<evidence type="ECO:0000256" key="12">
    <source>
        <dbReference type="SAM" id="SignalP"/>
    </source>
</evidence>
<comment type="subcellular location">
    <subcellularLocation>
        <location evidence="1">Secreted</location>
        <location evidence="1">Extracellular space</location>
        <location evidence="1">Extracellular matrix</location>
    </subcellularLocation>
</comment>
<dbReference type="GO" id="GO:0007155">
    <property type="term" value="P:cell adhesion"/>
    <property type="evidence" value="ECO:0000318"/>
    <property type="project" value="GO_Central"/>
</dbReference>
<evidence type="ECO:0000256" key="4">
    <source>
        <dbReference type="ARBA" id="ARBA00022530"/>
    </source>
</evidence>
<name>D2A0T9_TRICA</name>
<dbReference type="Pfam" id="PF02014">
    <property type="entry name" value="Reeler"/>
    <property type="match status" value="1"/>
</dbReference>
<evidence type="ECO:0000256" key="3">
    <source>
        <dbReference type="ARBA" id="ARBA00022525"/>
    </source>
</evidence>
<evidence type="ECO:0000313" key="15">
    <source>
        <dbReference type="EMBL" id="EFA01634.1"/>
    </source>
</evidence>
<keyword evidence="9" id="KW-1015">Disulfide bond</keyword>
<keyword evidence="10" id="KW-0325">Glycoprotein</keyword>
<keyword evidence="5" id="KW-0479">Metal-binding</keyword>
<dbReference type="SUPFAM" id="SSF82895">
    <property type="entry name" value="TSP-1 type 1 repeat"/>
    <property type="match status" value="3"/>
</dbReference>
<reference evidence="15 16" key="2">
    <citation type="journal article" date="2010" name="Nucleic Acids Res.">
        <title>BeetleBase in 2010: revisions to provide comprehensive genomic information for Tribolium castaneum.</title>
        <authorList>
            <person name="Kim H.S."/>
            <person name="Murphy T."/>
            <person name="Xia J."/>
            <person name="Caragea D."/>
            <person name="Park Y."/>
            <person name="Beeman R.W."/>
            <person name="Lorenzen M.D."/>
            <person name="Butcher S."/>
            <person name="Manak J.R."/>
            <person name="Brown S.J."/>
        </authorList>
    </citation>
    <scope>GENOME REANNOTATION</scope>
    <source>
        <strain evidence="15 16">Georgia GA2</strain>
    </source>
</reference>
<dbReference type="OMA" id="SIMDPCC"/>
<keyword evidence="4" id="KW-0272">Extracellular matrix</keyword>
<dbReference type="InterPro" id="IPR002861">
    <property type="entry name" value="Reeler_dom"/>
</dbReference>
<dbReference type="AlphaFoldDB" id="D2A0T9"/>
<dbReference type="SMART" id="SM00209">
    <property type="entry name" value="TSP1"/>
    <property type="match status" value="4"/>
</dbReference>
<evidence type="ECO:0000256" key="1">
    <source>
        <dbReference type="ARBA" id="ARBA00004498"/>
    </source>
</evidence>
<dbReference type="CDD" id="cd08544">
    <property type="entry name" value="Reeler"/>
    <property type="match status" value="1"/>
</dbReference>
<keyword evidence="3" id="KW-0964">Secreted</keyword>
<feature type="domain" description="Reelin" evidence="13">
    <location>
        <begin position="8"/>
        <end position="183"/>
    </location>
</feature>
<evidence type="ECO:0000256" key="6">
    <source>
        <dbReference type="ARBA" id="ARBA00022729"/>
    </source>
</evidence>
<evidence type="ECO:0000259" key="13">
    <source>
        <dbReference type="PROSITE" id="PS51019"/>
    </source>
</evidence>
<dbReference type="InterPro" id="IPR051418">
    <property type="entry name" value="Spondin/Thrombospondin_T1"/>
</dbReference>
<organism evidence="15 16">
    <name type="scientific">Tribolium castaneum</name>
    <name type="common">Red flour beetle</name>
    <dbReference type="NCBI Taxonomy" id="7070"/>
    <lineage>
        <taxon>Eukaryota</taxon>
        <taxon>Metazoa</taxon>
        <taxon>Ecdysozoa</taxon>
        <taxon>Arthropoda</taxon>
        <taxon>Hexapoda</taxon>
        <taxon>Insecta</taxon>
        <taxon>Pterygota</taxon>
        <taxon>Neoptera</taxon>
        <taxon>Endopterygota</taxon>
        <taxon>Coleoptera</taxon>
        <taxon>Polyphaga</taxon>
        <taxon>Cucujiformia</taxon>
        <taxon>Tenebrionidae</taxon>
        <taxon>Tenebrionidae incertae sedis</taxon>
        <taxon>Tribolium</taxon>
    </lineage>
</organism>
<protein>
    <recommendedName>
        <fullName evidence="2">Spondin-1</fullName>
    </recommendedName>
    <alternativeName>
        <fullName evidence="11">F-spondin</fullName>
    </alternativeName>
</protein>